<dbReference type="EMBL" id="JBHEZZ010000009">
    <property type="protein sequence ID" value="MFC1403142.1"/>
    <property type="molecule type" value="Genomic_DNA"/>
</dbReference>
<keyword evidence="2" id="KW-0472">Membrane</keyword>
<feature type="compositionally biased region" description="Basic and acidic residues" evidence="1">
    <location>
        <begin position="799"/>
        <end position="820"/>
    </location>
</feature>
<feature type="compositionally biased region" description="Basic residues" evidence="1">
    <location>
        <begin position="11"/>
        <end position="23"/>
    </location>
</feature>
<dbReference type="InterPro" id="IPR046112">
    <property type="entry name" value="DUF6049"/>
</dbReference>
<feature type="compositionally biased region" description="Basic and acidic residues" evidence="1">
    <location>
        <begin position="1"/>
        <end position="10"/>
    </location>
</feature>
<protein>
    <submittedName>
        <fullName evidence="3">DUF6049 family protein</fullName>
    </submittedName>
</protein>
<keyword evidence="2" id="KW-0812">Transmembrane</keyword>
<feature type="compositionally biased region" description="Acidic residues" evidence="1">
    <location>
        <begin position="786"/>
        <end position="798"/>
    </location>
</feature>
<feature type="region of interest" description="Disordered" evidence="1">
    <location>
        <begin position="1"/>
        <end position="23"/>
    </location>
</feature>
<keyword evidence="2" id="KW-1133">Transmembrane helix</keyword>
<reference evidence="3 4" key="1">
    <citation type="submission" date="2024-09" db="EMBL/GenBank/DDBJ databases">
        <authorList>
            <person name="Lee S.D."/>
        </authorList>
    </citation>
    <scope>NUCLEOTIDE SEQUENCE [LARGE SCALE GENOMIC DNA]</scope>
    <source>
        <strain evidence="3 4">N1-5</strain>
    </source>
</reference>
<name>A0ABV6UNW7_9ACTN</name>
<dbReference type="Pfam" id="PF19516">
    <property type="entry name" value="DUF6049"/>
    <property type="match status" value="1"/>
</dbReference>
<dbReference type="Proteomes" id="UP001592528">
    <property type="component" value="Unassembled WGS sequence"/>
</dbReference>
<organism evidence="3 4">
    <name type="scientific">Streptacidiphilus cavernicola</name>
    <dbReference type="NCBI Taxonomy" id="3342716"/>
    <lineage>
        <taxon>Bacteria</taxon>
        <taxon>Bacillati</taxon>
        <taxon>Actinomycetota</taxon>
        <taxon>Actinomycetes</taxon>
        <taxon>Kitasatosporales</taxon>
        <taxon>Streptomycetaceae</taxon>
        <taxon>Streptacidiphilus</taxon>
    </lineage>
</organism>
<evidence type="ECO:0000313" key="3">
    <source>
        <dbReference type="EMBL" id="MFC1403142.1"/>
    </source>
</evidence>
<feature type="transmembrane region" description="Helical" evidence="2">
    <location>
        <begin position="755"/>
        <end position="775"/>
    </location>
</feature>
<evidence type="ECO:0000313" key="4">
    <source>
        <dbReference type="Proteomes" id="UP001592528"/>
    </source>
</evidence>
<feature type="region of interest" description="Disordered" evidence="1">
    <location>
        <begin position="780"/>
        <end position="820"/>
    </location>
</feature>
<gene>
    <name evidence="3" type="ORF">ACEZDJ_17775</name>
</gene>
<evidence type="ECO:0000256" key="1">
    <source>
        <dbReference type="SAM" id="MobiDB-lite"/>
    </source>
</evidence>
<dbReference type="RefSeq" id="WP_157623768.1">
    <property type="nucleotide sequence ID" value="NZ_JBHEZZ010000009.1"/>
</dbReference>
<sequence length="820" mass="84330">MAARQAERGYGRRRGTGHGGARLRRARRAAAVALASGLVLGTGTTLAPAAAFAVQTGYTVSDVHTVGSGAVRTAATSSAPEATGGSAAQVTLDSINPQVPQANGSVTLTGTVTNRGSTTISSLHVGVWADTQALLNRSAIAAVAALTGPSDQDPAELDQSGLQPKLGTLAPGATSAPFTLTVKISDLGISPGAVYELAVDAQGSTSGSSVHPLGVARTYLPLYDSTTAAQPTKIATLWPIVATPRVQPQTYSDSKASDQAVLSDDTLADDLGADGRLGQLQSRGASISALKPTWVIDPDLITSVLDMESDYQVAGSDGDAKGATASCHCTTAGTGQAAAKSWLTALQGDLSGLSSQQVLSLPAADPDLASIAHNGGNSQSLKDTLKVATSDLGQVGLNPLQVSASHTVAWPYQGYIDTSVVSLARSIGSTQIIADSSSLPDSRSLTYTPNAARSLGNGTTAVVADSTIDSIFAGDLSTQSAQALAEQRFLAETLAITLEQPNNQRSILVMPPRDMTASTAQTLANSLSAAVSAKWAKAASYGEVASATPTPHAGSTVRPVSDYPSAARKNELSNDELNAVTNTQDRLTDLGKIMSNPAPIRTAFSSAVLRSVSTQWRDQADKGTAYRQNATDYLNNLYGAVSILPKPNNSITLSGSGSATIPITVQNDLPQPVLNLEVELTSSSPTRLSLDKTTPGFKLMAVRANGDTVETLRFSVKATANGPVEMTAQLFTTADQKAYGSPVAFTVNIKQLRNGVIAVVAGGVLLVLLAGVRLYSKRKHAQVGADTDEDSGAADEEAGADRDGDGAPEKGARQDQKNTT</sequence>
<evidence type="ECO:0000256" key="2">
    <source>
        <dbReference type="SAM" id="Phobius"/>
    </source>
</evidence>
<comment type="caution">
    <text evidence="3">The sequence shown here is derived from an EMBL/GenBank/DDBJ whole genome shotgun (WGS) entry which is preliminary data.</text>
</comment>
<keyword evidence="4" id="KW-1185">Reference proteome</keyword>
<proteinExistence type="predicted"/>
<accession>A0ABV6UNW7</accession>